<proteinExistence type="predicted"/>
<accession>A0AA41NHC9</accession>
<dbReference type="PANTHER" id="PTHR34645">
    <property type="entry name" value="SIMILAR TO HYPOTHETICAL PROTEIN"/>
    <property type="match status" value="1"/>
</dbReference>
<evidence type="ECO:0000256" key="1">
    <source>
        <dbReference type="SAM" id="Coils"/>
    </source>
</evidence>
<gene>
    <name evidence="2" type="ORF">SUZIE_205275</name>
</gene>
<feature type="coiled-coil region" evidence="1">
    <location>
        <begin position="185"/>
        <end position="215"/>
    </location>
</feature>
<keyword evidence="3" id="KW-1185">Reference proteome</keyword>
<dbReference type="InterPro" id="IPR038927">
    <property type="entry name" value="C6orf163"/>
</dbReference>
<evidence type="ECO:0000313" key="3">
    <source>
        <dbReference type="Proteomes" id="UP001166674"/>
    </source>
</evidence>
<organism evidence="2 3">
    <name type="scientific">Sciurus carolinensis</name>
    <name type="common">Eastern gray squirrel</name>
    <dbReference type="NCBI Taxonomy" id="30640"/>
    <lineage>
        <taxon>Eukaryota</taxon>
        <taxon>Metazoa</taxon>
        <taxon>Chordata</taxon>
        <taxon>Craniata</taxon>
        <taxon>Vertebrata</taxon>
        <taxon>Euteleostomi</taxon>
        <taxon>Mammalia</taxon>
        <taxon>Eutheria</taxon>
        <taxon>Euarchontoglires</taxon>
        <taxon>Glires</taxon>
        <taxon>Rodentia</taxon>
        <taxon>Sciuromorpha</taxon>
        <taxon>Sciuridae</taxon>
        <taxon>Sciurinae</taxon>
        <taxon>Sciurini</taxon>
        <taxon>Sciurus</taxon>
    </lineage>
</organism>
<sequence>MAALASKCVGKWGAAAQGVDVVSWRSWRQGVVDQAGVLEFGCVWCGWGILEAGCSRSGVPVIGRSQLVWGSWQQGGVSLYIGANILNKEERFQENLFKERIAKAEAKVWSQANELQKQAVEKILEDVNARHKFEIQVLEEKHQKDLQDMAAKTKTEMFRNMKNEMKRENLAAEQRMVHRIQRIMMECHREKMEAVEKAREEERRISQEAIQAQKSKAMEELLNAGVSIMKDQKMNMSQLIKEKEHEMNIYYGIAQKQKQEEAQEVLQEAEKTHQATLGNVMDKLVNTQGELLSIAKQLGIMTNWKDFLEEELQETRAAFQKYINYTFPQLSPGHADFIMPERKKTPSNLVVKDDEATLE</sequence>
<dbReference type="EMBL" id="JAATJV010435400">
    <property type="protein sequence ID" value="MBZ3889902.1"/>
    <property type="molecule type" value="Genomic_DNA"/>
</dbReference>
<dbReference type="PANTHER" id="PTHR34645:SF1">
    <property type="entry name" value="GENE 136-RELATED"/>
    <property type="match status" value="1"/>
</dbReference>
<protein>
    <submittedName>
        <fullName evidence="2">Uncharacterized protein</fullName>
    </submittedName>
</protein>
<dbReference type="Proteomes" id="UP001166674">
    <property type="component" value="Unassembled WGS sequence"/>
</dbReference>
<name>A0AA41NHC9_SCICA</name>
<reference evidence="2" key="1">
    <citation type="submission" date="2020-03" db="EMBL/GenBank/DDBJ databases">
        <title>Studies in the Genomics of Life Span.</title>
        <authorList>
            <person name="Glass D."/>
        </authorList>
    </citation>
    <scope>NUCLEOTIDE SEQUENCE</scope>
    <source>
        <strain evidence="2">SUZIE</strain>
        <tissue evidence="2">Muscle</tissue>
    </source>
</reference>
<evidence type="ECO:0000313" key="2">
    <source>
        <dbReference type="EMBL" id="MBZ3889902.1"/>
    </source>
</evidence>
<keyword evidence="1" id="KW-0175">Coiled coil</keyword>
<comment type="caution">
    <text evidence="2">The sequence shown here is derived from an EMBL/GenBank/DDBJ whole genome shotgun (WGS) entry which is preliminary data.</text>
</comment>
<dbReference type="AlphaFoldDB" id="A0AA41NHC9"/>